<feature type="region of interest" description="Disordered" evidence="1">
    <location>
        <begin position="261"/>
        <end position="301"/>
    </location>
</feature>
<sequence>MTSSSETTGLCPDWVLSNNSTAHVARDRAWFSTYTPFQTYATTFLSGGQLKVIGIGEVQLPVKLFPKRSGAAAHGTLHLRNVLHVPTAFCNIIGGPHTGDYDRTQLGGLGDSGNDGAITAKDGRRLGYFDSRGLWVLKLSGPPVGPIVGSPVIKPGEHYMIHAFWPDSERARWAAAQASLTDLDHPTNPLNPTVNTQGGVSDGGKREEKAQAVPSAPYTKEEKDWLKGHYETEFKFLVTQGLSIYKDEDRDEGRRIVRAMMEQDEDSDTDMLTGGASGLGTGRSKGLLGSNNDDEAEDDERSLQGHFADYNFTEEELDFIERGWGNTESFMLSFGLKFYKDEDCEEAQAIVRVLMAPEDSDSEEDKDVE</sequence>
<reference evidence="3" key="1">
    <citation type="journal article" date="2023" name="Mol. Phylogenet. Evol.">
        <title>Genome-scale phylogeny and comparative genomics of the fungal order Sordariales.</title>
        <authorList>
            <person name="Hensen N."/>
            <person name="Bonometti L."/>
            <person name="Westerberg I."/>
            <person name="Brannstrom I.O."/>
            <person name="Guillou S."/>
            <person name="Cros-Aarteil S."/>
            <person name="Calhoun S."/>
            <person name="Haridas S."/>
            <person name="Kuo A."/>
            <person name="Mondo S."/>
            <person name="Pangilinan J."/>
            <person name="Riley R."/>
            <person name="LaButti K."/>
            <person name="Andreopoulos B."/>
            <person name="Lipzen A."/>
            <person name="Chen C."/>
            <person name="Yan M."/>
            <person name="Daum C."/>
            <person name="Ng V."/>
            <person name="Clum A."/>
            <person name="Steindorff A."/>
            <person name="Ohm R.A."/>
            <person name="Martin F."/>
            <person name="Silar P."/>
            <person name="Natvig D.O."/>
            <person name="Lalanne C."/>
            <person name="Gautier V."/>
            <person name="Ament-Velasquez S.L."/>
            <person name="Kruys A."/>
            <person name="Hutchinson M.I."/>
            <person name="Powell A.J."/>
            <person name="Barry K."/>
            <person name="Miller A.N."/>
            <person name="Grigoriev I.V."/>
            <person name="Debuchy R."/>
            <person name="Gladieux P."/>
            <person name="Hiltunen Thoren M."/>
            <person name="Johannesson H."/>
        </authorList>
    </citation>
    <scope>NUCLEOTIDE SEQUENCE</scope>
    <source>
        <strain evidence="3">CBS 123565</strain>
    </source>
</reference>
<proteinExistence type="predicted"/>
<evidence type="ECO:0000313" key="3">
    <source>
        <dbReference type="EMBL" id="KAK4137912.1"/>
    </source>
</evidence>
<feature type="domain" description="Retrovirus-related Pol polyprotein from transposon TNT 1-94-like beta-barrel" evidence="2">
    <location>
        <begin position="14"/>
        <end position="93"/>
    </location>
</feature>
<dbReference type="AlphaFoldDB" id="A0AAN6URL1"/>
<dbReference type="Proteomes" id="UP001304895">
    <property type="component" value="Unassembled WGS sequence"/>
</dbReference>
<dbReference type="PANTHER" id="PTHR40628">
    <property type="entry name" value="CHROMO DOMAIN-CONTAINING PROTEIN"/>
    <property type="match status" value="1"/>
</dbReference>
<feature type="compositionally biased region" description="Polar residues" evidence="1">
    <location>
        <begin position="188"/>
        <end position="199"/>
    </location>
</feature>
<gene>
    <name evidence="3" type="ORF">BT67DRAFT_439130</name>
</gene>
<evidence type="ECO:0000313" key="4">
    <source>
        <dbReference type="Proteomes" id="UP001304895"/>
    </source>
</evidence>
<dbReference type="EMBL" id="MU853402">
    <property type="protein sequence ID" value="KAK4137912.1"/>
    <property type="molecule type" value="Genomic_DNA"/>
</dbReference>
<feature type="region of interest" description="Disordered" evidence="1">
    <location>
        <begin position="182"/>
        <end position="217"/>
    </location>
</feature>
<accession>A0AAN6URL1</accession>
<keyword evidence="4" id="KW-1185">Reference proteome</keyword>
<reference evidence="3" key="2">
    <citation type="submission" date="2023-05" db="EMBL/GenBank/DDBJ databases">
        <authorList>
            <consortium name="Lawrence Berkeley National Laboratory"/>
            <person name="Steindorff A."/>
            <person name="Hensen N."/>
            <person name="Bonometti L."/>
            <person name="Westerberg I."/>
            <person name="Brannstrom I.O."/>
            <person name="Guillou S."/>
            <person name="Cros-Aarteil S."/>
            <person name="Calhoun S."/>
            <person name="Haridas S."/>
            <person name="Kuo A."/>
            <person name="Mondo S."/>
            <person name="Pangilinan J."/>
            <person name="Riley R."/>
            <person name="Labutti K."/>
            <person name="Andreopoulos B."/>
            <person name="Lipzen A."/>
            <person name="Chen C."/>
            <person name="Yanf M."/>
            <person name="Daum C."/>
            <person name="Ng V."/>
            <person name="Clum A."/>
            <person name="Ohm R."/>
            <person name="Martin F."/>
            <person name="Silar P."/>
            <person name="Natvig D."/>
            <person name="Lalanne C."/>
            <person name="Gautier V."/>
            <person name="Ament-Velasquez S.L."/>
            <person name="Kruys A."/>
            <person name="Hutchinson M.I."/>
            <person name="Powell A.J."/>
            <person name="Barry K."/>
            <person name="Miller A.N."/>
            <person name="Grigoriev I.V."/>
            <person name="Debuchy R."/>
            <person name="Gladieux P."/>
            <person name="Thoren M.H."/>
            <person name="Johannesson H."/>
        </authorList>
    </citation>
    <scope>NUCLEOTIDE SEQUENCE</scope>
    <source>
        <strain evidence="3">CBS 123565</strain>
    </source>
</reference>
<evidence type="ECO:0000259" key="2">
    <source>
        <dbReference type="Pfam" id="PF22936"/>
    </source>
</evidence>
<organism evidence="3 4">
    <name type="scientific">Trichocladium antarcticum</name>
    <dbReference type="NCBI Taxonomy" id="1450529"/>
    <lineage>
        <taxon>Eukaryota</taxon>
        <taxon>Fungi</taxon>
        <taxon>Dikarya</taxon>
        <taxon>Ascomycota</taxon>
        <taxon>Pezizomycotina</taxon>
        <taxon>Sordariomycetes</taxon>
        <taxon>Sordariomycetidae</taxon>
        <taxon>Sordariales</taxon>
        <taxon>Chaetomiaceae</taxon>
        <taxon>Trichocladium</taxon>
    </lineage>
</organism>
<protein>
    <recommendedName>
        <fullName evidence="2">Retrovirus-related Pol polyprotein from transposon TNT 1-94-like beta-barrel domain-containing protein</fullName>
    </recommendedName>
</protein>
<evidence type="ECO:0000256" key="1">
    <source>
        <dbReference type="SAM" id="MobiDB-lite"/>
    </source>
</evidence>
<dbReference type="Pfam" id="PF22936">
    <property type="entry name" value="Pol_BBD"/>
    <property type="match status" value="1"/>
</dbReference>
<comment type="caution">
    <text evidence="3">The sequence shown here is derived from an EMBL/GenBank/DDBJ whole genome shotgun (WGS) entry which is preliminary data.</text>
</comment>
<dbReference type="PANTHER" id="PTHR40628:SF1">
    <property type="entry name" value="CHROMO DOMAIN-CONTAINING PROTEIN"/>
    <property type="match status" value="1"/>
</dbReference>
<name>A0AAN6URL1_9PEZI</name>
<dbReference type="InterPro" id="IPR054722">
    <property type="entry name" value="PolX-like_BBD"/>
</dbReference>